<accession>A0A8S5T821</accession>
<dbReference type="EMBL" id="BK032764">
    <property type="protein sequence ID" value="DAF59171.1"/>
    <property type="molecule type" value="Genomic_DNA"/>
</dbReference>
<evidence type="ECO:0000313" key="1">
    <source>
        <dbReference type="EMBL" id="DAF59171.1"/>
    </source>
</evidence>
<protein>
    <submittedName>
        <fullName evidence="1">Uncharacterized protein</fullName>
    </submittedName>
</protein>
<sequence>MEDITKQEYSAWLEESLKTVLEFKPSSICIVATAEDGTTKTGYYNATGQDKAVFAANILSDVVMDIIKANADVIKGILEGDSDEELQ</sequence>
<proteinExistence type="predicted"/>
<organism evidence="1">
    <name type="scientific">Siphoviridae sp. ctmqi22</name>
    <dbReference type="NCBI Taxonomy" id="2827934"/>
    <lineage>
        <taxon>Viruses</taxon>
        <taxon>Duplodnaviria</taxon>
        <taxon>Heunggongvirae</taxon>
        <taxon>Uroviricota</taxon>
        <taxon>Caudoviricetes</taxon>
    </lineage>
</organism>
<reference evidence="1" key="1">
    <citation type="journal article" date="2021" name="Proc. Natl. Acad. Sci. U.S.A.">
        <title>A Catalog of Tens of Thousands of Viruses from Human Metagenomes Reveals Hidden Associations with Chronic Diseases.</title>
        <authorList>
            <person name="Tisza M.J."/>
            <person name="Buck C.B."/>
        </authorList>
    </citation>
    <scope>NUCLEOTIDE SEQUENCE</scope>
    <source>
        <strain evidence="1">Ctmqi22</strain>
    </source>
</reference>
<name>A0A8S5T821_9CAUD</name>